<dbReference type="PANTHER" id="PTHR48051">
    <property type="match status" value="1"/>
</dbReference>
<name>A0A917J276_9BACT</name>
<dbReference type="Gene3D" id="3.80.10.10">
    <property type="entry name" value="Ribonuclease Inhibitor"/>
    <property type="match status" value="1"/>
</dbReference>
<accession>A0A917J276</accession>
<dbReference type="PANTHER" id="PTHR48051:SF1">
    <property type="entry name" value="RAS SUPPRESSOR PROTEIN 1"/>
    <property type="match status" value="1"/>
</dbReference>
<comment type="caution">
    <text evidence="3">The sequence shown here is derived from an EMBL/GenBank/DDBJ whole genome shotgun (WGS) entry which is preliminary data.</text>
</comment>
<sequence>MIFSYSNDWVFQFTGLQFPAGNVFLNFSGPASIYVDYGNGAGATFTSGTANRIFFGTDDTSNASANYPRYLYGTGSASSLRTVRIRINQPELLVGLQVNGALNRPQPFPVKFSRFVNLQSVGLSGMSLTDIDTSLLQLKNLTLLSFRGAFSKDTRFYGFIPDYVFSGKKYLTFGWQAALGGKSFSVSNLDKLAVHLGATLDRLILDSNSLGDTNGVDGALPENFSGFGLLSYLALNNNLYSTFPALINGLTSLTALEFGSNPLVSWGNLSGLTNLTTLNISSSHATSLPASVPAYFTNLTALKVFSFMACFGNAAGLEAFIGSFYSFVVSNAALSGPASLPFRNMRITCGDVAVGSGFLVSGVEKAPDGYVQGSSNGTPANAAEMIYVMKNQYGHTWIYRGV</sequence>
<keyword evidence="1" id="KW-0433">Leucine-rich repeat</keyword>
<organism evidence="3 4">
    <name type="scientific">Filimonas zeae</name>
    <dbReference type="NCBI Taxonomy" id="1737353"/>
    <lineage>
        <taxon>Bacteria</taxon>
        <taxon>Pseudomonadati</taxon>
        <taxon>Bacteroidota</taxon>
        <taxon>Chitinophagia</taxon>
        <taxon>Chitinophagales</taxon>
        <taxon>Chitinophagaceae</taxon>
        <taxon>Filimonas</taxon>
    </lineage>
</organism>
<dbReference type="RefSeq" id="WP_188956666.1">
    <property type="nucleotide sequence ID" value="NZ_BMIB01000004.1"/>
</dbReference>
<protein>
    <submittedName>
        <fullName evidence="3">Uncharacterized protein</fullName>
    </submittedName>
</protein>
<dbReference type="AlphaFoldDB" id="A0A917J276"/>
<keyword evidence="2" id="KW-0677">Repeat</keyword>
<dbReference type="EMBL" id="BMIB01000004">
    <property type="protein sequence ID" value="GGH78076.1"/>
    <property type="molecule type" value="Genomic_DNA"/>
</dbReference>
<gene>
    <name evidence="3" type="ORF">GCM10011379_45400</name>
</gene>
<keyword evidence="4" id="KW-1185">Reference proteome</keyword>
<dbReference type="InterPro" id="IPR032675">
    <property type="entry name" value="LRR_dom_sf"/>
</dbReference>
<proteinExistence type="predicted"/>
<evidence type="ECO:0000313" key="4">
    <source>
        <dbReference type="Proteomes" id="UP000627292"/>
    </source>
</evidence>
<reference evidence="3" key="1">
    <citation type="journal article" date="2014" name="Int. J. Syst. Evol. Microbiol.">
        <title>Complete genome sequence of Corynebacterium casei LMG S-19264T (=DSM 44701T), isolated from a smear-ripened cheese.</title>
        <authorList>
            <consortium name="US DOE Joint Genome Institute (JGI-PGF)"/>
            <person name="Walter F."/>
            <person name="Albersmeier A."/>
            <person name="Kalinowski J."/>
            <person name="Ruckert C."/>
        </authorList>
    </citation>
    <scope>NUCLEOTIDE SEQUENCE</scope>
    <source>
        <strain evidence="3">CGMCC 1.15290</strain>
    </source>
</reference>
<dbReference type="SUPFAM" id="SSF52058">
    <property type="entry name" value="L domain-like"/>
    <property type="match status" value="1"/>
</dbReference>
<evidence type="ECO:0000256" key="2">
    <source>
        <dbReference type="ARBA" id="ARBA00022737"/>
    </source>
</evidence>
<dbReference type="Proteomes" id="UP000627292">
    <property type="component" value="Unassembled WGS sequence"/>
</dbReference>
<reference evidence="3" key="2">
    <citation type="submission" date="2020-09" db="EMBL/GenBank/DDBJ databases">
        <authorList>
            <person name="Sun Q."/>
            <person name="Zhou Y."/>
        </authorList>
    </citation>
    <scope>NUCLEOTIDE SEQUENCE</scope>
    <source>
        <strain evidence="3">CGMCC 1.15290</strain>
    </source>
</reference>
<dbReference type="GO" id="GO:0005737">
    <property type="term" value="C:cytoplasm"/>
    <property type="evidence" value="ECO:0007669"/>
    <property type="project" value="TreeGrafter"/>
</dbReference>
<dbReference type="InterPro" id="IPR050216">
    <property type="entry name" value="LRR_domain-containing"/>
</dbReference>
<evidence type="ECO:0000313" key="3">
    <source>
        <dbReference type="EMBL" id="GGH78076.1"/>
    </source>
</evidence>
<evidence type="ECO:0000256" key="1">
    <source>
        <dbReference type="ARBA" id="ARBA00022614"/>
    </source>
</evidence>